<dbReference type="CDD" id="cd03784">
    <property type="entry name" value="GT1_Gtf-like"/>
    <property type="match status" value="1"/>
</dbReference>
<evidence type="ECO:0000313" key="3">
    <source>
        <dbReference type="EMBL" id="KAJ4397424.1"/>
    </source>
</evidence>
<dbReference type="Proteomes" id="UP001140453">
    <property type="component" value="Unassembled WGS sequence"/>
</dbReference>
<organism evidence="3 4">
    <name type="scientific">Gnomoniopsis smithogilvyi</name>
    <dbReference type="NCBI Taxonomy" id="1191159"/>
    <lineage>
        <taxon>Eukaryota</taxon>
        <taxon>Fungi</taxon>
        <taxon>Dikarya</taxon>
        <taxon>Ascomycota</taxon>
        <taxon>Pezizomycotina</taxon>
        <taxon>Sordariomycetes</taxon>
        <taxon>Sordariomycetidae</taxon>
        <taxon>Diaporthales</taxon>
        <taxon>Gnomoniaceae</taxon>
        <taxon>Gnomoniopsis</taxon>
    </lineage>
</organism>
<comment type="caution">
    <text evidence="3">The sequence shown here is derived from an EMBL/GenBank/DDBJ whole genome shotgun (WGS) entry which is preliminary data.</text>
</comment>
<gene>
    <name evidence="3" type="ORF">N0V93_001652</name>
</gene>
<evidence type="ECO:0000259" key="2">
    <source>
        <dbReference type="Pfam" id="PF06722"/>
    </source>
</evidence>
<keyword evidence="4" id="KW-1185">Reference proteome</keyword>
<dbReference type="InterPro" id="IPR010610">
    <property type="entry name" value="EryCIII-like_C"/>
</dbReference>
<accession>A0A9W8Z5X4</accession>
<name>A0A9W8Z5X4_9PEZI</name>
<dbReference type="InterPro" id="IPR050426">
    <property type="entry name" value="Glycosyltransferase_28"/>
</dbReference>
<feature type="domain" description="Erythromycin biosynthesis protein CIII-like C-terminal" evidence="2">
    <location>
        <begin position="299"/>
        <end position="405"/>
    </location>
</feature>
<proteinExistence type="predicted"/>
<dbReference type="SUPFAM" id="SSF53756">
    <property type="entry name" value="UDP-Glycosyltransferase/glycogen phosphorylase"/>
    <property type="match status" value="1"/>
</dbReference>
<dbReference type="PANTHER" id="PTHR48050">
    <property type="entry name" value="STEROL 3-BETA-GLUCOSYLTRANSFERASE"/>
    <property type="match status" value="1"/>
</dbReference>
<evidence type="ECO:0000313" key="4">
    <source>
        <dbReference type="Proteomes" id="UP001140453"/>
    </source>
</evidence>
<sequence length="426" mass="47475">MMRPELGIKEAWSLPLPNFRNAAIFMTRFPSASIPWEPAEFVNMYAQNVALIQKLAPDLVVVDPLYMTGMTAAQQLKVNWTVLAPNTIKDFAALHQPLGAGLWKYPVVGSGLPFRIPWSQIPLNIGLTLVLVISVLRSKRQKEMTELLRHHVGDENLRLFTLAELGVVQPPPKGVRVLVGFSEDLDFPFAVMPSYITQCGPIVRYARQLTDVDAALEEWLSRGPTIYINLGTQLMMTPEQGLEFAFALREFLDAIESSSEYQVLWKLKQEGAKSKELSWEGEWKAVRDTLFSEMEADRVRITSWIEADPCSILRSGHIVCSVHHGGANSHHEAIAAGVPQVVLAGWIDCYDFASRVELNGVGLRANKTAAPRWKRAELAGALKEVLLGERAATFKENARKLAEKHPEHAGRTKAAASLLRMLEQAH</sequence>
<dbReference type="Gene3D" id="3.40.50.2000">
    <property type="entry name" value="Glycogen Phosphorylase B"/>
    <property type="match status" value="1"/>
</dbReference>
<dbReference type="Pfam" id="PF06722">
    <property type="entry name" value="EryCIII-like_C"/>
    <property type="match status" value="1"/>
</dbReference>
<evidence type="ECO:0000256" key="1">
    <source>
        <dbReference type="ARBA" id="ARBA00022679"/>
    </source>
</evidence>
<dbReference type="OrthoDB" id="5835829at2759"/>
<dbReference type="EMBL" id="JAPEVB010000001">
    <property type="protein sequence ID" value="KAJ4397424.1"/>
    <property type="molecule type" value="Genomic_DNA"/>
</dbReference>
<reference evidence="3" key="1">
    <citation type="submission" date="2022-10" db="EMBL/GenBank/DDBJ databases">
        <title>Tapping the CABI collections for fungal endophytes: first genome assemblies for Collariella, Neodidymelliopsis, Ascochyta clinopodiicola, Didymella pomorum, Didymosphaeria variabile, Neocosmospora piperis and Neocucurbitaria cava.</title>
        <authorList>
            <person name="Hill R."/>
        </authorList>
    </citation>
    <scope>NUCLEOTIDE SEQUENCE</scope>
    <source>
        <strain evidence="3">IMI 355082</strain>
    </source>
</reference>
<dbReference type="GO" id="GO:0016758">
    <property type="term" value="F:hexosyltransferase activity"/>
    <property type="evidence" value="ECO:0007669"/>
    <property type="project" value="UniProtKB-ARBA"/>
</dbReference>
<dbReference type="InterPro" id="IPR002213">
    <property type="entry name" value="UDP_glucos_trans"/>
</dbReference>
<dbReference type="GO" id="GO:0008194">
    <property type="term" value="F:UDP-glycosyltransferase activity"/>
    <property type="evidence" value="ECO:0007669"/>
    <property type="project" value="InterPro"/>
</dbReference>
<keyword evidence="1" id="KW-0808">Transferase</keyword>
<dbReference type="AlphaFoldDB" id="A0A9W8Z5X4"/>
<protein>
    <recommendedName>
        <fullName evidence="2">Erythromycin biosynthesis protein CIII-like C-terminal domain-containing protein</fullName>
    </recommendedName>
</protein>
<dbReference type="PANTHER" id="PTHR48050:SF13">
    <property type="entry name" value="STEROL 3-BETA-GLUCOSYLTRANSFERASE UGT80A2"/>
    <property type="match status" value="1"/>
</dbReference>